<dbReference type="AlphaFoldDB" id="A0A1G8CC06"/>
<gene>
    <name evidence="1" type="ORF">SAMN04488121_11290</name>
</gene>
<dbReference type="Proteomes" id="UP000199045">
    <property type="component" value="Unassembled WGS sequence"/>
</dbReference>
<dbReference type="PROSITE" id="PS51257">
    <property type="entry name" value="PROKAR_LIPOPROTEIN"/>
    <property type="match status" value="1"/>
</dbReference>
<evidence type="ECO:0000313" key="2">
    <source>
        <dbReference type="Proteomes" id="UP000199045"/>
    </source>
</evidence>
<evidence type="ECO:0000313" key="1">
    <source>
        <dbReference type="EMBL" id="SDH43021.1"/>
    </source>
</evidence>
<accession>A0A1G8CC06</accession>
<proteinExistence type="predicted"/>
<reference evidence="2" key="1">
    <citation type="submission" date="2016-10" db="EMBL/GenBank/DDBJ databases">
        <authorList>
            <person name="Varghese N."/>
            <person name="Submissions S."/>
        </authorList>
    </citation>
    <scope>NUCLEOTIDE SEQUENCE [LARGE SCALE GENOMIC DNA]</scope>
    <source>
        <strain evidence="2">DSM 527</strain>
    </source>
</reference>
<name>A0A1G8CC06_CHIFI</name>
<organism evidence="1 2">
    <name type="scientific">Chitinophaga filiformis</name>
    <name type="common">Myxococcus filiformis</name>
    <name type="synonym">Flexibacter filiformis</name>
    <dbReference type="NCBI Taxonomy" id="104663"/>
    <lineage>
        <taxon>Bacteria</taxon>
        <taxon>Pseudomonadati</taxon>
        <taxon>Bacteroidota</taxon>
        <taxon>Chitinophagia</taxon>
        <taxon>Chitinophagales</taxon>
        <taxon>Chitinophagaceae</taxon>
        <taxon>Chitinophaga</taxon>
    </lineage>
</organism>
<dbReference type="RefSeq" id="WP_089838098.1">
    <property type="nucleotide sequence ID" value="NZ_FNBN01000012.1"/>
</dbReference>
<dbReference type="OrthoDB" id="910866at2"/>
<sequence length="269" mass="29181">MKTQKTSVTQLFMATLLLFSVSCGKENKVKPDLLSSEDKTTASTAGILACSYGMEGAFATTDPTPQYTIISDIDPYVTGGYVRFTGGPYPSPYWSSVHFVHTATPSCDLLPNTSGDTLELEVRLKNPTTGTGAVAANDVELDIIGAQNTASVLFVSQTAKQSFTRLKVGTAGVSNMPQLVRSFNDWTVVKLRLNVSTGTISTYINDVLVLSTNYNPQRVGLVKDFQVGFKGYGYVDYMRVRSSSSPTAPVLLRNEFNDSAALWDGIQFF</sequence>
<dbReference type="EMBL" id="FNBN01000012">
    <property type="protein sequence ID" value="SDH43021.1"/>
    <property type="molecule type" value="Genomic_DNA"/>
</dbReference>
<protein>
    <submittedName>
        <fullName evidence="1">Uncharacterized protein</fullName>
    </submittedName>
</protein>